<dbReference type="KEGG" id="gai:IMCC3135_15980"/>
<dbReference type="PANTHER" id="PTHR34580:SF1">
    <property type="entry name" value="PROTEIN PAFC"/>
    <property type="match status" value="1"/>
</dbReference>
<dbReference type="Proteomes" id="UP000250079">
    <property type="component" value="Chromosome"/>
</dbReference>
<accession>A0A2Z2NU69</accession>
<dbReference type="PROSITE" id="PS51257">
    <property type="entry name" value="PROKAR_LIPOPROTEIN"/>
    <property type="match status" value="1"/>
</dbReference>
<dbReference type="EMBL" id="CP018632">
    <property type="protein sequence ID" value="ASJ73278.1"/>
    <property type="molecule type" value="Genomic_DNA"/>
</dbReference>
<dbReference type="InterPro" id="IPR026881">
    <property type="entry name" value="WYL_dom"/>
</dbReference>
<organism evidence="4 5">
    <name type="scientific">Granulosicoccus antarcticus IMCC3135</name>
    <dbReference type="NCBI Taxonomy" id="1192854"/>
    <lineage>
        <taxon>Bacteria</taxon>
        <taxon>Pseudomonadati</taxon>
        <taxon>Pseudomonadota</taxon>
        <taxon>Gammaproteobacteria</taxon>
        <taxon>Chromatiales</taxon>
        <taxon>Granulosicoccaceae</taxon>
        <taxon>Granulosicoccus</taxon>
    </lineage>
</organism>
<dbReference type="InterPro" id="IPR051534">
    <property type="entry name" value="CBASS_pafABC_assoc_protein"/>
</dbReference>
<dbReference type="InterPro" id="IPR036388">
    <property type="entry name" value="WH-like_DNA-bd_sf"/>
</dbReference>
<reference evidence="4 5" key="1">
    <citation type="submission" date="2016-12" db="EMBL/GenBank/DDBJ databases">
        <authorList>
            <person name="Song W.-J."/>
            <person name="Kurnit D.M."/>
        </authorList>
    </citation>
    <scope>NUCLEOTIDE SEQUENCE [LARGE SCALE GENOMIC DNA]</scope>
    <source>
        <strain evidence="4 5">IMCC3135</strain>
    </source>
</reference>
<feature type="domain" description="WCX" evidence="3">
    <location>
        <begin position="237"/>
        <end position="315"/>
    </location>
</feature>
<dbReference type="PANTHER" id="PTHR34580">
    <property type="match status" value="1"/>
</dbReference>
<dbReference type="SUPFAM" id="SSF46785">
    <property type="entry name" value="Winged helix' DNA-binding domain"/>
    <property type="match status" value="1"/>
</dbReference>
<dbReference type="InterPro" id="IPR013196">
    <property type="entry name" value="HTH_11"/>
</dbReference>
<evidence type="ECO:0000259" key="2">
    <source>
        <dbReference type="Pfam" id="PF13280"/>
    </source>
</evidence>
<dbReference type="Pfam" id="PF13280">
    <property type="entry name" value="WYL"/>
    <property type="match status" value="1"/>
</dbReference>
<feature type="domain" description="Helix-turn-helix type 11" evidence="1">
    <location>
        <begin position="5"/>
        <end position="60"/>
    </location>
</feature>
<dbReference type="Gene3D" id="1.10.10.10">
    <property type="entry name" value="Winged helix-like DNA-binding domain superfamily/Winged helix DNA-binding domain"/>
    <property type="match status" value="1"/>
</dbReference>
<dbReference type="OrthoDB" id="9807255at2"/>
<dbReference type="Pfam" id="PF25583">
    <property type="entry name" value="WCX"/>
    <property type="match status" value="1"/>
</dbReference>
<sequence length="321" mass="35745">MRADRLINILTTLQACGRATASGLAAENNVSLRTIYRDIDALTSSGIPVYAERGSQGGYRLLNGYKVQLNGMSSVEASALFLSGLGDTATGLGLDAAILSAERKFAAALPQAMRNDMSQLRKRFHLDAPGWFNETEQPVFLQATFEAVWHKQRLRIRYRSWRREQTIDLAPLGIVLKGGAWYLVAQSDKNPRTYKISRILSLEVPDGSFSALADFDLAKYWEENTERLDADMHAEIAHVRVSPLGLQILPELCSSYARRKLTLVGELDADGWQEITMPVGSTHLAVSEFLRLGNELEVLSPESLRKAMRTTVQELVTRYAK</sequence>
<keyword evidence="5" id="KW-1185">Reference proteome</keyword>
<dbReference type="InterPro" id="IPR057727">
    <property type="entry name" value="WCX_dom"/>
</dbReference>
<name>A0A2Z2NU69_9GAMM</name>
<feature type="domain" description="WYL" evidence="2">
    <location>
        <begin position="141"/>
        <end position="204"/>
    </location>
</feature>
<dbReference type="Pfam" id="PF08279">
    <property type="entry name" value="HTH_11"/>
    <property type="match status" value="1"/>
</dbReference>
<dbReference type="AlphaFoldDB" id="A0A2Z2NU69"/>
<evidence type="ECO:0008006" key="6">
    <source>
        <dbReference type="Google" id="ProtNLM"/>
    </source>
</evidence>
<protein>
    <recommendedName>
        <fullName evidence="6">HTH deoR-type domain-containing protein</fullName>
    </recommendedName>
</protein>
<dbReference type="RefSeq" id="WP_088918497.1">
    <property type="nucleotide sequence ID" value="NZ_CP018632.1"/>
</dbReference>
<evidence type="ECO:0000313" key="4">
    <source>
        <dbReference type="EMBL" id="ASJ73278.1"/>
    </source>
</evidence>
<dbReference type="InterPro" id="IPR036390">
    <property type="entry name" value="WH_DNA-bd_sf"/>
</dbReference>
<evidence type="ECO:0000259" key="3">
    <source>
        <dbReference type="Pfam" id="PF25583"/>
    </source>
</evidence>
<proteinExistence type="predicted"/>
<dbReference type="PROSITE" id="PS52050">
    <property type="entry name" value="WYL"/>
    <property type="match status" value="1"/>
</dbReference>
<evidence type="ECO:0000259" key="1">
    <source>
        <dbReference type="Pfam" id="PF08279"/>
    </source>
</evidence>
<evidence type="ECO:0000313" key="5">
    <source>
        <dbReference type="Proteomes" id="UP000250079"/>
    </source>
</evidence>
<gene>
    <name evidence="4" type="ORF">IMCC3135_15980</name>
</gene>